<protein>
    <submittedName>
        <fullName evidence="2">Uncharacterized protein</fullName>
    </submittedName>
</protein>
<name>V5AP36_TRYCR</name>
<reference evidence="2 3" key="1">
    <citation type="journal article" date="2014" name="Genome Announc.">
        <title>Trypanosoma cruzi Clone Dm28c Draft Genome Sequence.</title>
        <authorList>
            <person name="Grisard E.C."/>
            <person name="Teixeira S.M."/>
            <person name="de Almeida L.G."/>
            <person name="Stoco P.H."/>
            <person name="Gerber A.L."/>
            <person name="Talavera-Lopez C."/>
            <person name="Lima O.C."/>
            <person name="Andersson B."/>
            <person name="de Vasconcelos A.T."/>
        </authorList>
    </citation>
    <scope>NUCLEOTIDE SEQUENCE [LARGE SCALE GENOMIC DNA]</scope>
    <source>
        <strain evidence="2 3">Dm28c</strain>
    </source>
</reference>
<keyword evidence="1" id="KW-0812">Transmembrane</keyword>
<evidence type="ECO:0000313" key="2">
    <source>
        <dbReference type="EMBL" id="ESS55407.1"/>
    </source>
</evidence>
<dbReference type="AlphaFoldDB" id="V5AP36"/>
<keyword evidence="1" id="KW-1133">Transmembrane helix</keyword>
<proteinExistence type="predicted"/>
<feature type="transmembrane region" description="Helical" evidence="1">
    <location>
        <begin position="59"/>
        <end position="85"/>
    </location>
</feature>
<dbReference type="VEuPathDB" id="TriTrypDB:TCDM_13129"/>
<feature type="transmembrane region" description="Helical" evidence="1">
    <location>
        <begin position="20"/>
        <end position="39"/>
    </location>
</feature>
<gene>
    <name evidence="2" type="ORF">TCDM_13129</name>
</gene>
<accession>V5AP36</accession>
<organism evidence="2 3">
    <name type="scientific">Trypanosoma cruzi Dm28c</name>
    <dbReference type="NCBI Taxonomy" id="1416333"/>
    <lineage>
        <taxon>Eukaryota</taxon>
        <taxon>Discoba</taxon>
        <taxon>Euglenozoa</taxon>
        <taxon>Kinetoplastea</taxon>
        <taxon>Metakinetoplastina</taxon>
        <taxon>Trypanosomatida</taxon>
        <taxon>Trypanosomatidae</taxon>
        <taxon>Trypanosoma</taxon>
        <taxon>Schizotrypanum</taxon>
    </lineage>
</organism>
<evidence type="ECO:0000313" key="3">
    <source>
        <dbReference type="Proteomes" id="UP000017861"/>
    </source>
</evidence>
<evidence type="ECO:0000256" key="1">
    <source>
        <dbReference type="SAM" id="Phobius"/>
    </source>
</evidence>
<dbReference type="Proteomes" id="UP000017861">
    <property type="component" value="Unassembled WGS sequence"/>
</dbReference>
<comment type="caution">
    <text evidence="2">The sequence shown here is derived from an EMBL/GenBank/DDBJ whole genome shotgun (WGS) entry which is preliminary data.</text>
</comment>
<sequence length="101" mass="11944">MLFFHFFCEREKLLQGNCFLRFNLFLCFVLNFYFLFLQAYCELPHFGLPCLLELWLPSFFSLCLSCTSAAFFFCFFTCVALFFALRVCRHTTARRTCCSAA</sequence>
<dbReference type="EMBL" id="AYLP01000853">
    <property type="protein sequence ID" value="ESS55407.1"/>
    <property type="molecule type" value="Genomic_DNA"/>
</dbReference>
<keyword evidence="1" id="KW-0472">Membrane</keyword>